<gene>
    <name evidence="3" type="ORF">G4D61_12520</name>
    <name evidence="2" type="ORF">NG54_11540</name>
</gene>
<reference evidence="2 4" key="1">
    <citation type="submission" date="2014-10" db="EMBL/GenBank/DDBJ databases">
        <title>Draft genome of phytase producing Bacillus ginsengihumi strain M2.11.</title>
        <authorList>
            <person name="Toymentseva A."/>
            <person name="Boulygina E.A."/>
            <person name="Kazakov S.V."/>
            <person name="Kayumov I."/>
            <person name="Suleimanova A.D."/>
            <person name="Mardanova A.M."/>
            <person name="Maria S.N."/>
            <person name="Sergey M.Y."/>
            <person name="Sharipova M.R."/>
        </authorList>
    </citation>
    <scope>NUCLEOTIDE SEQUENCE [LARGE SCALE GENOMIC DNA]</scope>
    <source>
        <strain evidence="2 4">M2.11</strain>
    </source>
</reference>
<dbReference type="RefSeq" id="WP_025728554.1">
    <property type="nucleotide sequence ID" value="NZ_JAAIWK010000020.1"/>
</dbReference>
<sequence>MLETFLHILSLSIIELISLVGVMIVVGLLLGYLEMWSSQNVGRAFGWKGIMMTAWFGTPIHELSHAFMCVIFRHRITEIKLIQWKRADGVLGYVRHEYNPGSIYQRVGNFFIGIAPVIVGILVLMFGMYELLPSSYDRFIDTVHANIDLSLTPNAGEIFHIIALSMGTVITSLFTLNNVLNPLFWVYLILAICLSSHIALSSADLKGAYNGIIAIFMVIVVINAFAMFLNYDTLTIVEKVAKYNIYVLAFSSVAIVFSFITLLISLLLITLRRR</sequence>
<name>A0A0A6VC29_9BACI</name>
<keyword evidence="1" id="KW-0472">Membrane</keyword>
<evidence type="ECO:0000313" key="5">
    <source>
        <dbReference type="Proteomes" id="UP000476934"/>
    </source>
</evidence>
<feature type="transmembrane region" description="Helical" evidence="1">
    <location>
        <begin position="243"/>
        <end position="269"/>
    </location>
</feature>
<dbReference type="EMBL" id="JAAIWK010000020">
    <property type="protein sequence ID" value="NEY20780.1"/>
    <property type="molecule type" value="Genomic_DNA"/>
</dbReference>
<evidence type="ECO:0000313" key="2">
    <source>
        <dbReference type="EMBL" id="KHD85058.1"/>
    </source>
</evidence>
<feature type="transmembrane region" description="Helical" evidence="1">
    <location>
        <begin position="110"/>
        <end position="129"/>
    </location>
</feature>
<feature type="transmembrane region" description="Helical" evidence="1">
    <location>
        <begin position="183"/>
        <end position="200"/>
    </location>
</feature>
<dbReference type="Proteomes" id="UP000476934">
    <property type="component" value="Unassembled WGS sequence"/>
</dbReference>
<dbReference type="STRING" id="363870.NG54_11540"/>
<evidence type="ECO:0000313" key="4">
    <source>
        <dbReference type="Proteomes" id="UP000030588"/>
    </source>
</evidence>
<organism evidence="2 4">
    <name type="scientific">Heyndrickxia ginsengihumi</name>
    <dbReference type="NCBI Taxonomy" id="363870"/>
    <lineage>
        <taxon>Bacteria</taxon>
        <taxon>Bacillati</taxon>
        <taxon>Bacillota</taxon>
        <taxon>Bacilli</taxon>
        <taxon>Bacillales</taxon>
        <taxon>Bacillaceae</taxon>
        <taxon>Heyndrickxia</taxon>
    </lineage>
</organism>
<accession>A0A0A6VC29</accession>
<comment type="caution">
    <text evidence="2">The sequence shown here is derived from an EMBL/GenBank/DDBJ whole genome shotgun (WGS) entry which is preliminary data.</text>
</comment>
<dbReference type="OrthoDB" id="258743at2"/>
<evidence type="ECO:0000313" key="3">
    <source>
        <dbReference type="EMBL" id="NEY20780.1"/>
    </source>
</evidence>
<dbReference type="EMBL" id="JRUN01000033">
    <property type="protein sequence ID" value="KHD85058.1"/>
    <property type="molecule type" value="Genomic_DNA"/>
</dbReference>
<feature type="transmembrane region" description="Helical" evidence="1">
    <location>
        <begin position="212"/>
        <end position="231"/>
    </location>
</feature>
<feature type="transmembrane region" description="Helical" evidence="1">
    <location>
        <begin position="6"/>
        <end position="33"/>
    </location>
</feature>
<reference evidence="3 5" key="3">
    <citation type="submission" date="2020-03" db="EMBL/GenBank/DDBJ databases">
        <title>Bacillus aquiflavi sp. nov., isolated from yellow water of strong flavor Chinese baijiu in Yibin region of China.</title>
        <authorList>
            <person name="Xie J."/>
        </authorList>
    </citation>
    <scope>NUCLEOTIDE SEQUENCE [LARGE SCALE GENOMIC DNA]</scope>
    <source>
        <strain evidence="3 5">Gsoil 114</strain>
    </source>
</reference>
<evidence type="ECO:0000256" key="1">
    <source>
        <dbReference type="SAM" id="Phobius"/>
    </source>
</evidence>
<dbReference type="AlphaFoldDB" id="A0A0A6VC29"/>
<keyword evidence="1" id="KW-0812">Transmembrane</keyword>
<dbReference type="Proteomes" id="UP000030588">
    <property type="component" value="Unassembled WGS sequence"/>
</dbReference>
<proteinExistence type="predicted"/>
<reference evidence="3" key="2">
    <citation type="submission" date="2020-02" db="EMBL/GenBank/DDBJ databases">
        <authorList>
            <person name="Feng H."/>
        </authorList>
    </citation>
    <scope>NUCLEOTIDE SEQUENCE [LARGE SCALE GENOMIC DNA]</scope>
    <source>
        <strain evidence="3">Gsoil 114</strain>
    </source>
</reference>
<keyword evidence="5" id="KW-1185">Reference proteome</keyword>
<keyword evidence="1" id="KW-1133">Transmembrane helix</keyword>
<protein>
    <submittedName>
        <fullName evidence="2">Uncharacterized protein</fullName>
    </submittedName>
</protein>